<evidence type="ECO:0000313" key="2">
    <source>
        <dbReference type="EMBL" id="KAF7192531.1"/>
    </source>
</evidence>
<evidence type="ECO:0000259" key="1">
    <source>
        <dbReference type="PROSITE" id="PS51782"/>
    </source>
</evidence>
<dbReference type="InterPro" id="IPR036779">
    <property type="entry name" value="LysM_dom_sf"/>
</dbReference>
<feature type="domain" description="LysM" evidence="1">
    <location>
        <begin position="51"/>
        <end position="95"/>
    </location>
</feature>
<dbReference type="AlphaFoldDB" id="A0A8H6RLZ4"/>
<dbReference type="Gene3D" id="1.10.530.10">
    <property type="match status" value="1"/>
</dbReference>
<reference evidence="2" key="1">
    <citation type="submission" date="2020-04" db="EMBL/GenBank/DDBJ databases">
        <title>Draft genome resource of the tomato pathogen Pseudocercospora fuligena.</title>
        <authorList>
            <person name="Zaccaron A."/>
        </authorList>
    </citation>
    <scope>NUCLEOTIDE SEQUENCE</scope>
    <source>
        <strain evidence="2">PF001</strain>
    </source>
</reference>
<dbReference type="Gene3D" id="3.10.350.10">
    <property type="entry name" value="LysM domain"/>
    <property type="match status" value="2"/>
</dbReference>
<dbReference type="InterPro" id="IPR023346">
    <property type="entry name" value="Lysozyme-like_dom_sf"/>
</dbReference>
<feature type="domain" description="LysM" evidence="1">
    <location>
        <begin position="1"/>
        <end position="45"/>
    </location>
</feature>
<dbReference type="OrthoDB" id="1193027at2759"/>
<dbReference type="CDD" id="cd00118">
    <property type="entry name" value="LysM"/>
    <property type="match status" value="2"/>
</dbReference>
<dbReference type="InterPro" id="IPR018392">
    <property type="entry name" value="LysM"/>
</dbReference>
<dbReference type="PANTHER" id="PTHR33734:SF22">
    <property type="entry name" value="MEMBRANE-BOUND LYTIC MUREIN TRANSGLYCOSYLASE D"/>
    <property type="match status" value="1"/>
</dbReference>
<dbReference type="Pfam" id="PF01464">
    <property type="entry name" value="SLT"/>
    <property type="match status" value="1"/>
</dbReference>
<accession>A0A8H6RLZ4</accession>
<dbReference type="Pfam" id="PF01476">
    <property type="entry name" value="LysM"/>
    <property type="match status" value="2"/>
</dbReference>
<dbReference type="SUPFAM" id="SSF53955">
    <property type="entry name" value="Lysozyme-like"/>
    <property type="match status" value="1"/>
</dbReference>
<name>A0A8H6RLZ4_9PEZI</name>
<sequence>MTYTVQSGDTLWSISQKLGISLQALEAANPGVTPEKLQVGQVLNTPGSGPAKYTIVSGDTLWSIAQKHGISLEALQAANPGVNPSTLQVGQVLNLPAGSTSGTTDGDQPNNGNYVNYAGPASNFPDPKLWASYDTLWAQNSRLMAYHDSPSEITLIKSSIDRVSSESGVDRRVILCIIVQESGGNVRVRTTFNGVRNPGLMQSHNGVEFNPADPAGSILQMIRDGTEGTKDGDGLKQCYAKWGNWYSAFRAYNSGSVNQNDLNDPVGATAHYVRDAANRLMGHTWNGM</sequence>
<dbReference type="EMBL" id="JABCIY010000120">
    <property type="protein sequence ID" value="KAF7192531.1"/>
    <property type="molecule type" value="Genomic_DNA"/>
</dbReference>
<comment type="caution">
    <text evidence="2">The sequence shown here is derived from an EMBL/GenBank/DDBJ whole genome shotgun (WGS) entry which is preliminary data.</text>
</comment>
<keyword evidence="3" id="KW-1185">Reference proteome</keyword>
<gene>
    <name evidence="2" type="ORF">HII31_06122</name>
</gene>
<dbReference type="InterPro" id="IPR008258">
    <property type="entry name" value="Transglycosylase_SLT_dom_1"/>
</dbReference>
<dbReference type="GO" id="GO:0008932">
    <property type="term" value="F:lytic endotransglycosylase activity"/>
    <property type="evidence" value="ECO:0007669"/>
    <property type="project" value="TreeGrafter"/>
</dbReference>
<dbReference type="SMART" id="SM00257">
    <property type="entry name" value="LysM"/>
    <property type="match status" value="2"/>
</dbReference>
<dbReference type="PROSITE" id="PS51782">
    <property type="entry name" value="LYSM"/>
    <property type="match status" value="2"/>
</dbReference>
<protein>
    <submittedName>
        <fullName evidence="2">Gamma-D-glutamyl-L-diamino acid endopeptidase 1</fullName>
    </submittedName>
</protein>
<proteinExistence type="predicted"/>
<dbReference type="Proteomes" id="UP000660729">
    <property type="component" value="Unassembled WGS sequence"/>
</dbReference>
<evidence type="ECO:0000313" key="3">
    <source>
        <dbReference type="Proteomes" id="UP000660729"/>
    </source>
</evidence>
<organism evidence="2 3">
    <name type="scientific">Pseudocercospora fuligena</name>
    <dbReference type="NCBI Taxonomy" id="685502"/>
    <lineage>
        <taxon>Eukaryota</taxon>
        <taxon>Fungi</taxon>
        <taxon>Dikarya</taxon>
        <taxon>Ascomycota</taxon>
        <taxon>Pezizomycotina</taxon>
        <taxon>Dothideomycetes</taxon>
        <taxon>Dothideomycetidae</taxon>
        <taxon>Mycosphaerellales</taxon>
        <taxon>Mycosphaerellaceae</taxon>
        <taxon>Pseudocercospora</taxon>
    </lineage>
</organism>
<dbReference type="PANTHER" id="PTHR33734">
    <property type="entry name" value="LYSM DOMAIN-CONTAINING GPI-ANCHORED PROTEIN 2"/>
    <property type="match status" value="1"/>
</dbReference>
<dbReference type="SUPFAM" id="SSF54106">
    <property type="entry name" value="LysM domain"/>
    <property type="match status" value="2"/>
</dbReference>